<name>A0A0R1PBY6_9LACO</name>
<keyword evidence="2" id="KW-1185">Reference proteome</keyword>
<sequence length="51" mass="5805">MVDAQGQTVPQRNLSAQTSWRVDRLAYLDGKTYYRVATNEFVPTTDVTIVK</sequence>
<proteinExistence type="predicted"/>
<gene>
    <name evidence="1" type="ORF">FD33_GL000391</name>
</gene>
<dbReference type="Proteomes" id="UP000051908">
    <property type="component" value="Unassembled WGS sequence"/>
</dbReference>
<accession>A0A0R1PBY6</accession>
<organism evidence="1 2">
    <name type="scientific">Companilactobacillus paralimentarius DSM 13238 = JCM 10415</name>
    <dbReference type="NCBI Taxonomy" id="1122151"/>
    <lineage>
        <taxon>Bacteria</taxon>
        <taxon>Bacillati</taxon>
        <taxon>Bacillota</taxon>
        <taxon>Bacilli</taxon>
        <taxon>Lactobacillales</taxon>
        <taxon>Lactobacillaceae</taxon>
        <taxon>Companilactobacillus</taxon>
    </lineage>
</organism>
<evidence type="ECO:0000313" key="2">
    <source>
        <dbReference type="Proteomes" id="UP000051908"/>
    </source>
</evidence>
<dbReference type="PATRIC" id="fig|1122151.5.peg.405"/>
<evidence type="ECO:0008006" key="3">
    <source>
        <dbReference type="Google" id="ProtNLM"/>
    </source>
</evidence>
<dbReference type="GeneID" id="96669180"/>
<evidence type="ECO:0000313" key="1">
    <source>
        <dbReference type="EMBL" id="KRL29969.1"/>
    </source>
</evidence>
<reference evidence="1 2" key="1">
    <citation type="journal article" date="2015" name="Genome Announc.">
        <title>Expanding the biotechnology potential of lactobacilli through comparative genomics of 213 strains and associated genera.</title>
        <authorList>
            <person name="Sun Z."/>
            <person name="Harris H.M."/>
            <person name="McCann A."/>
            <person name="Guo C."/>
            <person name="Argimon S."/>
            <person name="Zhang W."/>
            <person name="Yang X."/>
            <person name="Jeffery I.B."/>
            <person name="Cooney J.C."/>
            <person name="Kagawa T.F."/>
            <person name="Liu W."/>
            <person name="Song Y."/>
            <person name="Salvetti E."/>
            <person name="Wrobel A."/>
            <person name="Rasinkangas P."/>
            <person name="Parkhill J."/>
            <person name="Rea M.C."/>
            <person name="O'Sullivan O."/>
            <person name="Ritari J."/>
            <person name="Douillard F.P."/>
            <person name="Paul Ross R."/>
            <person name="Yang R."/>
            <person name="Briner A.E."/>
            <person name="Felis G.E."/>
            <person name="de Vos W.M."/>
            <person name="Barrangou R."/>
            <person name="Klaenhammer T.R."/>
            <person name="Caufield P.W."/>
            <person name="Cui Y."/>
            <person name="Zhang H."/>
            <person name="O'Toole P.W."/>
        </authorList>
    </citation>
    <scope>NUCLEOTIDE SEQUENCE [LARGE SCALE GENOMIC DNA]</scope>
    <source>
        <strain evidence="1 2">DSM 13238</strain>
    </source>
</reference>
<protein>
    <recommendedName>
        <fullName evidence="3">Surface layer protein A domain-containing protein</fullName>
    </recommendedName>
</protein>
<dbReference type="RefSeq" id="WP_159102820.1">
    <property type="nucleotide sequence ID" value="NZ_AZES01000102.1"/>
</dbReference>
<dbReference type="AlphaFoldDB" id="A0A0R1PBY6"/>
<comment type="caution">
    <text evidence="1">The sequence shown here is derived from an EMBL/GenBank/DDBJ whole genome shotgun (WGS) entry which is preliminary data.</text>
</comment>
<dbReference type="EMBL" id="AZES01000102">
    <property type="protein sequence ID" value="KRL29969.1"/>
    <property type="molecule type" value="Genomic_DNA"/>
</dbReference>